<dbReference type="Pfam" id="PF01637">
    <property type="entry name" value="ATPase_2"/>
    <property type="match status" value="1"/>
</dbReference>
<dbReference type="Gene3D" id="1.10.10.10">
    <property type="entry name" value="Winged helix-like DNA-binding domain superfamily/Winged helix DNA-binding domain"/>
    <property type="match status" value="1"/>
</dbReference>
<feature type="domain" description="DUF234" evidence="2">
    <location>
        <begin position="324"/>
        <end position="418"/>
    </location>
</feature>
<dbReference type="Proteomes" id="UP001501251">
    <property type="component" value="Unassembled WGS sequence"/>
</dbReference>
<dbReference type="InterPro" id="IPR027417">
    <property type="entry name" value="P-loop_NTPase"/>
</dbReference>
<evidence type="ECO:0000313" key="3">
    <source>
        <dbReference type="EMBL" id="GAA4189044.1"/>
    </source>
</evidence>
<feature type="domain" description="ATPase" evidence="1">
    <location>
        <begin position="4"/>
        <end position="195"/>
    </location>
</feature>
<dbReference type="PANTHER" id="PTHR34704">
    <property type="entry name" value="ATPASE"/>
    <property type="match status" value="1"/>
</dbReference>
<comment type="caution">
    <text evidence="3">The sequence shown here is derived from an EMBL/GenBank/DDBJ whole genome shotgun (WGS) entry which is preliminary data.</text>
</comment>
<evidence type="ECO:0000313" key="4">
    <source>
        <dbReference type="Proteomes" id="UP001501251"/>
    </source>
</evidence>
<keyword evidence="3" id="KW-0067">ATP-binding</keyword>
<gene>
    <name evidence="3" type="ORF">GCM10022252_25300</name>
</gene>
<evidence type="ECO:0000259" key="1">
    <source>
        <dbReference type="Pfam" id="PF01637"/>
    </source>
</evidence>
<evidence type="ECO:0000259" key="2">
    <source>
        <dbReference type="Pfam" id="PF03008"/>
    </source>
</evidence>
<dbReference type="InterPro" id="IPR036388">
    <property type="entry name" value="WH-like_DNA-bd_sf"/>
</dbReference>
<sequence>MGRFIGREHELAALDSLLDRVRAEATTGRPGQCVLIRGRRRIGKSALAEEFIGRSGLPSLFYTSARADAQSELHQLIADVAMSDLPGRNAFSEMAPSTWNGALQLLADALPDDSPSIVVIDEVPYLMDRVDAFEGLLQRAWDRFLSRKPVLLILIGSDLSMMEALNSYERPFHQRGTEMIVGPLNPREIQQMLRLTAADAFDAALVTGGLPLICGEWPRGASLWEYLHIALTNPVSALLVSAERSLAAEFPSTAQASEVLRAIGSGERTFTNIARSAGGISHSTLSRAAELLISKGIVIGELPLSTRPSKDRRYRVTDAYLRFWLHFLRPHMPEIERRRGDLTMRRVASQWSTWRGRAVEPLIRESLARLLPDDRLPEAPAIGSYWTRSNDVEIDVVGADRGPIARRLCFLGSIKWLENASFDDRDLAALARHRAALTDELIPLVAVSRGGVSCSGLTAAYGPDDLIRAWTQPARPGAGTSDA</sequence>
<reference evidence="4" key="1">
    <citation type="journal article" date="2019" name="Int. J. Syst. Evol. Microbiol.">
        <title>The Global Catalogue of Microorganisms (GCM) 10K type strain sequencing project: providing services to taxonomists for standard genome sequencing and annotation.</title>
        <authorList>
            <consortium name="The Broad Institute Genomics Platform"/>
            <consortium name="The Broad Institute Genome Sequencing Center for Infectious Disease"/>
            <person name="Wu L."/>
            <person name="Ma J."/>
        </authorList>
    </citation>
    <scope>NUCLEOTIDE SEQUENCE [LARGE SCALE GENOMIC DNA]</scope>
    <source>
        <strain evidence="4">JCM 17388</strain>
    </source>
</reference>
<dbReference type="RefSeq" id="WP_344917980.1">
    <property type="nucleotide sequence ID" value="NZ_BAABAQ010000003.1"/>
</dbReference>
<dbReference type="Gene3D" id="3.40.50.300">
    <property type="entry name" value="P-loop containing nucleotide triphosphate hydrolases"/>
    <property type="match status" value="1"/>
</dbReference>
<name>A0ABP8ASF0_9ACTN</name>
<accession>A0ABP8ASF0</accession>
<organism evidence="3 4">
    <name type="scientific">Streptosporangium oxazolinicum</name>
    <dbReference type="NCBI Taxonomy" id="909287"/>
    <lineage>
        <taxon>Bacteria</taxon>
        <taxon>Bacillati</taxon>
        <taxon>Actinomycetota</taxon>
        <taxon>Actinomycetes</taxon>
        <taxon>Streptosporangiales</taxon>
        <taxon>Streptosporangiaceae</taxon>
        <taxon>Streptosporangium</taxon>
    </lineage>
</organism>
<protein>
    <submittedName>
        <fullName evidence="3">ATP-binding protein</fullName>
    </submittedName>
</protein>
<proteinExistence type="predicted"/>
<dbReference type="EMBL" id="BAABAQ010000003">
    <property type="protein sequence ID" value="GAA4189044.1"/>
    <property type="molecule type" value="Genomic_DNA"/>
</dbReference>
<dbReference type="InterPro" id="IPR004256">
    <property type="entry name" value="DUF234"/>
</dbReference>
<dbReference type="InterPro" id="IPR036390">
    <property type="entry name" value="WH_DNA-bd_sf"/>
</dbReference>
<dbReference type="PANTHER" id="PTHR34704:SF1">
    <property type="entry name" value="ATPASE"/>
    <property type="match status" value="1"/>
</dbReference>
<dbReference type="SUPFAM" id="SSF52540">
    <property type="entry name" value="P-loop containing nucleoside triphosphate hydrolases"/>
    <property type="match status" value="1"/>
</dbReference>
<keyword evidence="3" id="KW-0547">Nucleotide-binding</keyword>
<dbReference type="SUPFAM" id="SSF46785">
    <property type="entry name" value="Winged helix' DNA-binding domain"/>
    <property type="match status" value="1"/>
</dbReference>
<dbReference type="InterPro" id="IPR011579">
    <property type="entry name" value="ATPase_dom"/>
</dbReference>
<dbReference type="Pfam" id="PF03008">
    <property type="entry name" value="DUF234"/>
    <property type="match status" value="1"/>
</dbReference>
<dbReference type="GO" id="GO:0005524">
    <property type="term" value="F:ATP binding"/>
    <property type="evidence" value="ECO:0007669"/>
    <property type="project" value="UniProtKB-KW"/>
</dbReference>
<keyword evidence="4" id="KW-1185">Reference proteome</keyword>